<evidence type="ECO:0000313" key="3">
    <source>
        <dbReference type="Proteomes" id="UP001398556"/>
    </source>
</evidence>
<keyword evidence="3" id="KW-1185">Reference proteome</keyword>
<dbReference type="InterPro" id="IPR036116">
    <property type="entry name" value="FN3_sf"/>
</dbReference>
<evidence type="ECO:0000259" key="1">
    <source>
        <dbReference type="PROSITE" id="PS50853"/>
    </source>
</evidence>
<evidence type="ECO:0000313" key="2">
    <source>
        <dbReference type="EMBL" id="MEL1242103.1"/>
    </source>
</evidence>
<protein>
    <recommendedName>
        <fullName evidence="1">Fibronectin type-III domain-containing protein</fullName>
    </recommendedName>
</protein>
<gene>
    <name evidence="2" type="ORF">AAEO59_13660</name>
</gene>
<organism evidence="2 3">
    <name type="scientific">Flavobacterium flavipallidum</name>
    <dbReference type="NCBI Taxonomy" id="3139140"/>
    <lineage>
        <taxon>Bacteria</taxon>
        <taxon>Pseudomonadati</taxon>
        <taxon>Bacteroidota</taxon>
        <taxon>Flavobacteriia</taxon>
        <taxon>Flavobacteriales</taxon>
        <taxon>Flavobacteriaceae</taxon>
        <taxon>Flavobacterium</taxon>
    </lineage>
</organism>
<dbReference type="SUPFAM" id="SSF49265">
    <property type="entry name" value="Fibronectin type III"/>
    <property type="match status" value="1"/>
</dbReference>
<dbReference type="InterPro" id="IPR003961">
    <property type="entry name" value="FN3_dom"/>
</dbReference>
<dbReference type="InterPro" id="IPR013783">
    <property type="entry name" value="Ig-like_fold"/>
</dbReference>
<name>A0ABU9HPN1_9FLAO</name>
<dbReference type="Gene3D" id="2.60.40.10">
    <property type="entry name" value="Immunoglobulins"/>
    <property type="match status" value="2"/>
</dbReference>
<sequence length="231" mass="25323">MRKYIYTIFVGLLLVYCDGGNDVLASPPKNSAPTVPILTVPANNNQCINNVVSFQWNASTDAQNDPITYQLQIATDNQFTQVVQTTQSALPIQTATLNKATAYYWRVRATDSKNASSSYSSTYSFYTEDFAQTNHMPFLPQLFTPVHNSLIAGTTTTLSWSASDVDTGNVLSYDVYLGTVNPPTAKVANGISTTSFNTGSLLSATIYYWKVVVKDNMGGETIGQTWNFKTN</sequence>
<proteinExistence type="predicted"/>
<reference evidence="2 3" key="1">
    <citation type="submission" date="2024-04" db="EMBL/GenBank/DDBJ databases">
        <title>Flavobacterium sp. DGU99 16S ribosomal RNA gene Genome sequencing and assembly.</title>
        <authorList>
            <person name="Park S."/>
        </authorList>
    </citation>
    <scope>NUCLEOTIDE SEQUENCE [LARGE SCALE GENOMIC DNA]</scope>
    <source>
        <strain evidence="2 3">DGU99</strain>
    </source>
</reference>
<dbReference type="PROSITE" id="PS50853">
    <property type="entry name" value="FN3"/>
    <property type="match status" value="1"/>
</dbReference>
<dbReference type="EMBL" id="JBBYHU010000032">
    <property type="protein sequence ID" value="MEL1242103.1"/>
    <property type="molecule type" value="Genomic_DNA"/>
</dbReference>
<accession>A0ABU9HPN1</accession>
<dbReference type="Proteomes" id="UP001398556">
    <property type="component" value="Unassembled WGS sequence"/>
</dbReference>
<dbReference type="RefSeq" id="WP_341701309.1">
    <property type="nucleotide sequence ID" value="NZ_JBBYHU010000032.1"/>
</dbReference>
<dbReference type="Pfam" id="PF25788">
    <property type="entry name" value="Ig_Rha78A_N"/>
    <property type="match status" value="1"/>
</dbReference>
<feature type="domain" description="Fibronectin type-III" evidence="1">
    <location>
        <begin position="32"/>
        <end position="130"/>
    </location>
</feature>
<comment type="caution">
    <text evidence="2">The sequence shown here is derived from an EMBL/GenBank/DDBJ whole genome shotgun (WGS) entry which is preliminary data.</text>
</comment>